<reference evidence="1" key="1">
    <citation type="submission" date="2022-05" db="EMBL/GenBank/DDBJ databases">
        <title>Comparative Genomics of Spacecraft Associated Microbes.</title>
        <authorList>
            <person name="Tran M.T."/>
            <person name="Wright A."/>
            <person name="Seuylemezian A."/>
            <person name="Eisen J."/>
            <person name="Coil D."/>
        </authorList>
    </citation>
    <scope>NUCLEOTIDE SEQUENCE</scope>
    <source>
        <strain evidence="1">FAIRING 10M-2.2</strain>
    </source>
</reference>
<comment type="caution">
    <text evidence="1">The sequence shown here is derived from an EMBL/GenBank/DDBJ whole genome shotgun (WGS) entry which is preliminary data.</text>
</comment>
<keyword evidence="2" id="KW-1185">Reference proteome</keyword>
<dbReference type="Proteomes" id="UP001202289">
    <property type="component" value="Unassembled WGS sequence"/>
</dbReference>
<name>A0ACC6AAE5_9BACI</name>
<organism evidence="1 2">
    <name type="scientific">Bacillus cytotoxicus</name>
    <dbReference type="NCBI Taxonomy" id="580165"/>
    <lineage>
        <taxon>Bacteria</taxon>
        <taxon>Bacillati</taxon>
        <taxon>Bacillota</taxon>
        <taxon>Bacilli</taxon>
        <taxon>Bacillales</taxon>
        <taxon>Bacillaceae</taxon>
        <taxon>Bacillus</taxon>
        <taxon>Bacillus cereus group</taxon>
    </lineage>
</organism>
<sequence length="182" mass="20094">MSETIHSFLIDHQTMAIPLSILFNILISLGAIIPSVFLTAINISLFGITTGTLISIAGEALGAIVSFYLYRLGFQKAAQKNMDNYPKVRKLLYVQGKEAFFLVLSFRLIPFIPSGIVTLFASLGTMSILTFSIASTLGKIPALLIEVYSTYQVMNGTNEAKWIITIAGSAGLFYLWRTWKKK</sequence>
<accession>A0ACC6AAE5</accession>
<proteinExistence type="predicted"/>
<evidence type="ECO:0000313" key="1">
    <source>
        <dbReference type="EMBL" id="MCM3737613.1"/>
    </source>
</evidence>
<protein>
    <submittedName>
        <fullName evidence="1">VTT domain-containing protein</fullName>
    </submittedName>
</protein>
<dbReference type="EMBL" id="JAMBOP010000026">
    <property type="protein sequence ID" value="MCM3737613.1"/>
    <property type="molecule type" value="Genomic_DNA"/>
</dbReference>
<gene>
    <name evidence="1" type="ORF">M3215_17875</name>
</gene>
<evidence type="ECO:0000313" key="2">
    <source>
        <dbReference type="Proteomes" id="UP001202289"/>
    </source>
</evidence>